<feature type="region of interest" description="Disordered" evidence="1">
    <location>
        <begin position="86"/>
        <end position="112"/>
    </location>
</feature>
<evidence type="ECO:0000313" key="2">
    <source>
        <dbReference type="EMBL" id="GGM29642.1"/>
    </source>
</evidence>
<reference evidence="2" key="1">
    <citation type="journal article" date="2014" name="Int. J. Syst. Evol. Microbiol.">
        <title>Complete genome sequence of Corynebacterium casei LMG S-19264T (=DSM 44701T), isolated from a smear-ripened cheese.</title>
        <authorList>
            <consortium name="US DOE Joint Genome Institute (JGI-PGF)"/>
            <person name="Walter F."/>
            <person name="Albersmeier A."/>
            <person name="Kalinowski J."/>
            <person name="Ruckert C."/>
        </authorList>
    </citation>
    <scope>NUCLEOTIDE SEQUENCE</scope>
    <source>
        <strain evidence="2">CGMCC 4.7312</strain>
    </source>
</reference>
<gene>
    <name evidence="2" type="ORF">GCM10011608_12940</name>
</gene>
<dbReference type="AlphaFoldDB" id="A0A917TP38"/>
<accession>A0A917TP38</accession>
<evidence type="ECO:0000256" key="1">
    <source>
        <dbReference type="SAM" id="MobiDB-lite"/>
    </source>
</evidence>
<name>A0A917TP38_9ACTN</name>
<keyword evidence="3" id="KW-1185">Reference proteome</keyword>
<evidence type="ECO:0000313" key="3">
    <source>
        <dbReference type="Proteomes" id="UP000608890"/>
    </source>
</evidence>
<sequence>MSEPPTQANPIDWESTQRLPAPPPDNATRAWVGDLVHDEDAAQPGIVTDVLSETIWVLRPEVGSGKWVCMNPERLTVITPRAERVGKPAPLDHDRGIPCEAKSDATPWGRGT</sequence>
<feature type="compositionally biased region" description="Polar residues" evidence="1">
    <location>
        <begin position="1"/>
        <end position="18"/>
    </location>
</feature>
<reference evidence="2" key="2">
    <citation type="submission" date="2020-09" db="EMBL/GenBank/DDBJ databases">
        <authorList>
            <person name="Sun Q."/>
            <person name="Zhou Y."/>
        </authorList>
    </citation>
    <scope>NUCLEOTIDE SEQUENCE</scope>
    <source>
        <strain evidence="2">CGMCC 4.7312</strain>
    </source>
</reference>
<feature type="region of interest" description="Disordered" evidence="1">
    <location>
        <begin position="1"/>
        <end position="29"/>
    </location>
</feature>
<comment type="caution">
    <text evidence="2">The sequence shown here is derived from an EMBL/GenBank/DDBJ whole genome shotgun (WGS) entry which is preliminary data.</text>
</comment>
<protein>
    <submittedName>
        <fullName evidence="2">Uncharacterized protein</fullName>
    </submittedName>
</protein>
<organism evidence="2 3">
    <name type="scientific">Micromonospora sonchi</name>
    <dbReference type="NCBI Taxonomy" id="1763543"/>
    <lineage>
        <taxon>Bacteria</taxon>
        <taxon>Bacillati</taxon>
        <taxon>Actinomycetota</taxon>
        <taxon>Actinomycetes</taxon>
        <taxon>Micromonosporales</taxon>
        <taxon>Micromonosporaceae</taxon>
        <taxon>Micromonospora</taxon>
    </lineage>
</organism>
<dbReference type="EMBL" id="BMNB01000004">
    <property type="protein sequence ID" value="GGM29642.1"/>
    <property type="molecule type" value="Genomic_DNA"/>
</dbReference>
<feature type="compositionally biased region" description="Basic and acidic residues" evidence="1">
    <location>
        <begin position="86"/>
        <end position="103"/>
    </location>
</feature>
<dbReference type="RefSeq" id="WP_189041512.1">
    <property type="nucleotide sequence ID" value="NZ_BMNB01000004.1"/>
</dbReference>
<dbReference type="Proteomes" id="UP000608890">
    <property type="component" value="Unassembled WGS sequence"/>
</dbReference>
<proteinExistence type="predicted"/>